<dbReference type="GO" id="GO:0005737">
    <property type="term" value="C:cytoplasm"/>
    <property type="evidence" value="ECO:0007669"/>
    <property type="project" value="TreeGrafter"/>
</dbReference>
<comment type="similarity">
    <text evidence="1">Belongs to the metallophosphoesterase superfamily. YfcE family.</text>
</comment>
<dbReference type="GO" id="GO:0016791">
    <property type="term" value="F:phosphatase activity"/>
    <property type="evidence" value="ECO:0007669"/>
    <property type="project" value="TreeGrafter"/>
</dbReference>
<dbReference type="InterPro" id="IPR011152">
    <property type="entry name" value="Pesterase_MJ0912"/>
</dbReference>
<organism evidence="3 4">
    <name type="scientific">Sediminispirochaeta smaragdinae (strain DSM 11293 / JCM 15392 / SEBR 4228)</name>
    <name type="common">Spirochaeta smaragdinae</name>
    <dbReference type="NCBI Taxonomy" id="573413"/>
    <lineage>
        <taxon>Bacteria</taxon>
        <taxon>Pseudomonadati</taxon>
        <taxon>Spirochaetota</taxon>
        <taxon>Spirochaetia</taxon>
        <taxon>Spirochaetales</taxon>
        <taxon>Spirochaetaceae</taxon>
        <taxon>Sediminispirochaeta</taxon>
    </lineage>
</organism>
<dbReference type="InterPro" id="IPR029052">
    <property type="entry name" value="Metallo-depent_PP-like"/>
</dbReference>
<name>E1RBA8_SEDSS</name>
<gene>
    <name evidence="3" type="ordered locus">Spirs_0491</name>
</gene>
<reference evidence="3 4" key="1">
    <citation type="journal article" date="2010" name="Stand. Genomic Sci.">
        <title>Complete genome sequence of Spirochaeta smaragdinae type strain (SEBR 4228).</title>
        <authorList>
            <person name="Mavromatis K."/>
            <person name="Yasawong M."/>
            <person name="Chertkov O."/>
            <person name="Lapidus A."/>
            <person name="Lucas S."/>
            <person name="Nolan M."/>
            <person name="Del Rio T.G."/>
            <person name="Tice H."/>
            <person name="Cheng J.F."/>
            <person name="Pitluck S."/>
            <person name="Liolios K."/>
            <person name="Ivanova N."/>
            <person name="Tapia R."/>
            <person name="Han C."/>
            <person name="Bruce D."/>
            <person name="Goodwin L."/>
            <person name="Pati A."/>
            <person name="Chen A."/>
            <person name="Palaniappan K."/>
            <person name="Land M."/>
            <person name="Hauser L."/>
            <person name="Chang Y.J."/>
            <person name="Jeffries C.D."/>
            <person name="Detter J.C."/>
            <person name="Rohde M."/>
            <person name="Brambilla E."/>
            <person name="Spring S."/>
            <person name="Goker M."/>
            <person name="Sikorski J."/>
            <person name="Woyke T."/>
            <person name="Bristow J."/>
            <person name="Eisen J.A."/>
            <person name="Markowitz V."/>
            <person name="Hugenholtz P."/>
            <person name="Klenk H.P."/>
            <person name="Kyrpides N.C."/>
        </authorList>
    </citation>
    <scope>NUCLEOTIDE SEQUENCE [LARGE SCALE GENOMIC DNA]</scope>
    <source>
        <strain evidence="4">DSM 11293 / JCM 15392 / SEBR 4228</strain>
    </source>
</reference>
<evidence type="ECO:0000259" key="2">
    <source>
        <dbReference type="Pfam" id="PF12850"/>
    </source>
</evidence>
<keyword evidence="4" id="KW-1185">Reference proteome</keyword>
<dbReference type="Pfam" id="PF12850">
    <property type="entry name" value="Metallophos_2"/>
    <property type="match status" value="1"/>
</dbReference>
<dbReference type="InterPro" id="IPR050126">
    <property type="entry name" value="Ap4A_hydrolase"/>
</dbReference>
<dbReference type="OrthoDB" id="9800565at2"/>
<dbReference type="Gene3D" id="3.60.21.10">
    <property type="match status" value="1"/>
</dbReference>
<dbReference type="eggNOG" id="COG0639">
    <property type="taxonomic scope" value="Bacteria"/>
</dbReference>
<feature type="domain" description="Calcineurin-like phosphoesterase" evidence="2">
    <location>
        <begin position="1"/>
        <end position="205"/>
    </location>
</feature>
<dbReference type="HOGENOM" id="CLU_074761_0_1_12"/>
<dbReference type="KEGG" id="ssm:Spirs_0491"/>
<dbReference type="AlphaFoldDB" id="E1RBA8"/>
<dbReference type="PIRSF" id="PIRSF000883">
    <property type="entry name" value="Pesterase_MJ0912"/>
    <property type="match status" value="1"/>
</dbReference>
<dbReference type="SUPFAM" id="SSF56300">
    <property type="entry name" value="Metallo-dependent phosphatases"/>
    <property type="match status" value="1"/>
</dbReference>
<dbReference type="PANTHER" id="PTHR42850:SF2">
    <property type="entry name" value="BLL5683 PROTEIN"/>
    <property type="match status" value="1"/>
</dbReference>
<dbReference type="RefSeq" id="WP_013253102.1">
    <property type="nucleotide sequence ID" value="NC_014364.1"/>
</dbReference>
<dbReference type="STRING" id="573413.Spirs_0491"/>
<proteinExistence type="inferred from homology"/>
<accession>E1RBA8</accession>
<dbReference type="CDD" id="cd00838">
    <property type="entry name" value="MPP_superfamily"/>
    <property type="match status" value="1"/>
</dbReference>
<evidence type="ECO:0000256" key="1">
    <source>
        <dbReference type="ARBA" id="ARBA00008950"/>
    </source>
</evidence>
<dbReference type="InterPro" id="IPR024654">
    <property type="entry name" value="Calcineurin-like_PHP_lpxH"/>
</dbReference>
<protein>
    <submittedName>
        <fullName evidence="3">Metallophosphoesterase</fullName>
    </submittedName>
</protein>
<dbReference type="EMBL" id="CP002116">
    <property type="protein sequence ID" value="ADK79638.1"/>
    <property type="molecule type" value="Genomic_DNA"/>
</dbReference>
<sequence>MKILVLSDIHGNREALETVLSECEGEYQQIWCLGDIVGYGPDPNDCIEILAGKEVVAVMGNHDLGAGRGEKWDLFSPVARTMIEWTAERLSGQSRHYLSKLPEIAYRDGYTLVHGSPAGPVWRYILDGHSAAEAFSLMDTPACLYGHTHVPALFSLSKRALRYHQPRYGKRMRPPGQMWLANPGSCGIPRDGDGRAAFILLDTESGFFTFRRIVYPKNRTVEKLKRLGAPYQLIQLLQSDI</sequence>
<dbReference type="Proteomes" id="UP000002318">
    <property type="component" value="Chromosome"/>
</dbReference>
<dbReference type="PANTHER" id="PTHR42850">
    <property type="entry name" value="METALLOPHOSPHOESTERASE"/>
    <property type="match status" value="1"/>
</dbReference>
<evidence type="ECO:0000313" key="3">
    <source>
        <dbReference type="EMBL" id="ADK79638.1"/>
    </source>
</evidence>
<evidence type="ECO:0000313" key="4">
    <source>
        <dbReference type="Proteomes" id="UP000002318"/>
    </source>
</evidence>